<evidence type="ECO:0000259" key="11">
    <source>
        <dbReference type="PROSITE" id="PS50011"/>
    </source>
</evidence>
<comment type="caution">
    <text evidence="12">The sequence shown here is derived from an EMBL/GenBank/DDBJ whole genome shotgun (WGS) entry which is preliminary data.</text>
</comment>
<evidence type="ECO:0000256" key="5">
    <source>
        <dbReference type="ARBA" id="ARBA00022737"/>
    </source>
</evidence>
<feature type="chain" id="PRO_5043887966" description="Protein kinase domain-containing protein" evidence="10">
    <location>
        <begin position="27"/>
        <end position="620"/>
    </location>
</feature>
<dbReference type="GO" id="GO:0016020">
    <property type="term" value="C:membrane"/>
    <property type="evidence" value="ECO:0007669"/>
    <property type="project" value="UniProtKB-SubCell"/>
</dbReference>
<comment type="subcellular location">
    <subcellularLocation>
        <location evidence="1">Membrane</location>
    </subcellularLocation>
</comment>
<evidence type="ECO:0000256" key="3">
    <source>
        <dbReference type="ARBA" id="ARBA00022692"/>
    </source>
</evidence>
<dbReference type="EMBL" id="JACTNZ010000005">
    <property type="protein sequence ID" value="KAG5546996.1"/>
    <property type="molecule type" value="Genomic_DNA"/>
</dbReference>
<evidence type="ECO:0000313" key="12">
    <source>
        <dbReference type="EMBL" id="KAG5546996.1"/>
    </source>
</evidence>
<dbReference type="Pfam" id="PF00069">
    <property type="entry name" value="Pkinase"/>
    <property type="match status" value="1"/>
</dbReference>
<dbReference type="Pfam" id="PF08263">
    <property type="entry name" value="LRRNT_2"/>
    <property type="match status" value="1"/>
</dbReference>
<feature type="domain" description="Protein kinase" evidence="11">
    <location>
        <begin position="345"/>
        <end position="620"/>
    </location>
</feature>
<dbReference type="PANTHER" id="PTHR48007:SF29">
    <property type="entry name" value="POLLEN RECEPTOR-LIKE KINASE 3"/>
    <property type="match status" value="1"/>
</dbReference>
<dbReference type="Gene3D" id="1.10.510.10">
    <property type="entry name" value="Transferase(Phosphotransferase) domain 1"/>
    <property type="match status" value="1"/>
</dbReference>
<dbReference type="InterPro" id="IPR046959">
    <property type="entry name" value="PRK1-6/SRF4-like"/>
</dbReference>
<keyword evidence="6 9" id="KW-1133">Transmembrane helix</keyword>
<dbReference type="InterPro" id="IPR013210">
    <property type="entry name" value="LRR_N_plant-typ"/>
</dbReference>
<name>A0AAV6K3F9_9ERIC</name>
<reference evidence="12" key="1">
    <citation type="submission" date="2020-08" db="EMBL/GenBank/DDBJ databases">
        <title>Plant Genome Project.</title>
        <authorList>
            <person name="Zhang R.-G."/>
        </authorList>
    </citation>
    <scope>NUCLEOTIDE SEQUENCE</scope>
    <source>
        <strain evidence="12">WSP0</strain>
        <tissue evidence="12">Leaf</tissue>
    </source>
</reference>
<dbReference type="SUPFAM" id="SSF56112">
    <property type="entry name" value="Protein kinase-like (PK-like)"/>
    <property type="match status" value="1"/>
</dbReference>
<dbReference type="GO" id="GO:0005524">
    <property type="term" value="F:ATP binding"/>
    <property type="evidence" value="ECO:0007669"/>
    <property type="project" value="InterPro"/>
</dbReference>
<keyword evidence="2" id="KW-0433">Leucine-rich repeat</keyword>
<protein>
    <recommendedName>
        <fullName evidence="11">Protein kinase domain-containing protein</fullName>
    </recommendedName>
</protein>
<feature type="compositionally biased region" description="Polar residues" evidence="8">
    <location>
        <begin position="308"/>
        <end position="323"/>
    </location>
</feature>
<dbReference type="Pfam" id="PF00560">
    <property type="entry name" value="LRR_1"/>
    <property type="match status" value="1"/>
</dbReference>
<dbReference type="PROSITE" id="PS50011">
    <property type="entry name" value="PROTEIN_KINASE_DOM"/>
    <property type="match status" value="1"/>
</dbReference>
<dbReference type="InterPro" id="IPR032675">
    <property type="entry name" value="LRR_dom_sf"/>
</dbReference>
<dbReference type="Gene3D" id="3.80.10.10">
    <property type="entry name" value="Ribonuclease Inhibitor"/>
    <property type="match status" value="2"/>
</dbReference>
<accession>A0AAV6K3F9</accession>
<gene>
    <name evidence="12" type="ORF">RHGRI_012880</name>
</gene>
<keyword evidence="5" id="KW-0677">Repeat</keyword>
<evidence type="ECO:0000313" key="13">
    <source>
        <dbReference type="Proteomes" id="UP000823749"/>
    </source>
</evidence>
<evidence type="ECO:0000256" key="7">
    <source>
        <dbReference type="ARBA" id="ARBA00023136"/>
    </source>
</evidence>
<dbReference type="Proteomes" id="UP000823749">
    <property type="component" value="Chromosome 5"/>
</dbReference>
<proteinExistence type="predicted"/>
<evidence type="ECO:0000256" key="2">
    <source>
        <dbReference type="ARBA" id="ARBA00022614"/>
    </source>
</evidence>
<feature type="region of interest" description="Disordered" evidence="8">
    <location>
        <begin position="301"/>
        <end position="323"/>
    </location>
</feature>
<feature type="signal peptide" evidence="10">
    <location>
        <begin position="1"/>
        <end position="26"/>
    </location>
</feature>
<dbReference type="SUPFAM" id="SSF52058">
    <property type="entry name" value="L domain-like"/>
    <property type="match status" value="1"/>
</dbReference>
<keyword evidence="7 9" id="KW-0472">Membrane</keyword>
<sequence length="620" mass="67766">MSPAAAAVRLLLLLPLLLSLSPLSRSIPESDALINLKKSLSNTGALSSWVPNTSPCNNKDPWAGVMCNDGVLTGLHLPKMGLSGNINVDALLEIPTLRTITLVNNSFSGPIPDFSRIGALKALYLSFNDFSGEIPSDFFSKTLSLKKLWLSGNKFSGIIPDSLGQIPHLIELRLENNEFSGAIPELGQKSLTSIDLSNNKLEGEIPESMSRFNARAFEGNPGLCGNPIGKECLQSVSNASQEQVSKPADKSVTGWVVIGVFVALLAITVVMRSRKGKEEKFNKLGKENLDEVVEVRVHSSNRRGVDLNHSQKGGSTRRGSSQKGIGDLVMVNEEMGVFGMADLMKAAAEVLGSGGLGSAYKAVMANGVAVVVKRVREMNKMSKDSFDSEMRRLGRLSHQNVLTPLAYHYRKDEKLLVSQHVSKGSLLYVLHADRGISHAELNWPIRLKIIKGVARGLGFLHSEFASYELPHGNLKSSNILLDSSYEPLLSDYAFYPLINNTQAGQAMFAFKSPEAILYQQVTPKCDVFCLGVVILEILTGKFPSQYLSNQKGGTDIVQWARSAVSDKRERELIDPEIADATNSLADMERLLHIGADCTESNLDQRMDMNEAIRRIEEIQD</sequence>
<dbReference type="FunFam" id="3.80.10.10:FF:000400">
    <property type="entry name" value="Nuclear pore complex protein NUP107"/>
    <property type="match status" value="1"/>
</dbReference>
<dbReference type="GO" id="GO:0004672">
    <property type="term" value="F:protein kinase activity"/>
    <property type="evidence" value="ECO:0007669"/>
    <property type="project" value="InterPro"/>
</dbReference>
<dbReference type="InterPro" id="IPR000719">
    <property type="entry name" value="Prot_kinase_dom"/>
</dbReference>
<dbReference type="InterPro" id="IPR011009">
    <property type="entry name" value="Kinase-like_dom_sf"/>
</dbReference>
<evidence type="ECO:0000256" key="4">
    <source>
        <dbReference type="ARBA" id="ARBA00022729"/>
    </source>
</evidence>
<evidence type="ECO:0000256" key="8">
    <source>
        <dbReference type="SAM" id="MobiDB-lite"/>
    </source>
</evidence>
<dbReference type="InterPro" id="IPR001611">
    <property type="entry name" value="Leu-rich_rpt"/>
</dbReference>
<feature type="transmembrane region" description="Helical" evidence="9">
    <location>
        <begin position="252"/>
        <end position="271"/>
    </location>
</feature>
<evidence type="ECO:0000256" key="6">
    <source>
        <dbReference type="ARBA" id="ARBA00022989"/>
    </source>
</evidence>
<keyword evidence="4 10" id="KW-0732">Signal</keyword>
<dbReference type="Gene3D" id="3.30.200.20">
    <property type="entry name" value="Phosphorylase Kinase, domain 1"/>
    <property type="match status" value="1"/>
</dbReference>
<evidence type="ECO:0000256" key="9">
    <source>
        <dbReference type="SAM" id="Phobius"/>
    </source>
</evidence>
<dbReference type="PANTHER" id="PTHR48007">
    <property type="entry name" value="LEUCINE-RICH REPEAT RECEPTOR-LIKE PROTEIN KINASE PXC1"/>
    <property type="match status" value="1"/>
</dbReference>
<dbReference type="AlphaFoldDB" id="A0AAV6K3F9"/>
<dbReference type="Pfam" id="PF13855">
    <property type="entry name" value="LRR_8"/>
    <property type="match status" value="1"/>
</dbReference>
<evidence type="ECO:0000256" key="1">
    <source>
        <dbReference type="ARBA" id="ARBA00004370"/>
    </source>
</evidence>
<organism evidence="12 13">
    <name type="scientific">Rhododendron griersonianum</name>
    <dbReference type="NCBI Taxonomy" id="479676"/>
    <lineage>
        <taxon>Eukaryota</taxon>
        <taxon>Viridiplantae</taxon>
        <taxon>Streptophyta</taxon>
        <taxon>Embryophyta</taxon>
        <taxon>Tracheophyta</taxon>
        <taxon>Spermatophyta</taxon>
        <taxon>Magnoliopsida</taxon>
        <taxon>eudicotyledons</taxon>
        <taxon>Gunneridae</taxon>
        <taxon>Pentapetalae</taxon>
        <taxon>asterids</taxon>
        <taxon>Ericales</taxon>
        <taxon>Ericaceae</taxon>
        <taxon>Ericoideae</taxon>
        <taxon>Rhodoreae</taxon>
        <taxon>Rhododendron</taxon>
    </lineage>
</organism>
<evidence type="ECO:0000256" key="10">
    <source>
        <dbReference type="SAM" id="SignalP"/>
    </source>
</evidence>
<keyword evidence="13" id="KW-1185">Reference proteome</keyword>
<keyword evidence="3 9" id="KW-0812">Transmembrane</keyword>